<feature type="transmembrane region" description="Helical" evidence="8">
    <location>
        <begin position="175"/>
        <end position="195"/>
    </location>
</feature>
<comment type="similarity">
    <text evidence="2">Belongs to the peptidase S54 family.</text>
</comment>
<dbReference type="GO" id="GO:0016020">
    <property type="term" value="C:membrane"/>
    <property type="evidence" value="ECO:0007669"/>
    <property type="project" value="UniProtKB-SubCell"/>
</dbReference>
<keyword evidence="7 8" id="KW-0472">Membrane</keyword>
<evidence type="ECO:0000256" key="7">
    <source>
        <dbReference type="ARBA" id="ARBA00023136"/>
    </source>
</evidence>
<dbReference type="EMBL" id="JAHQXE010000003">
    <property type="protein sequence ID" value="MBV0902269.1"/>
    <property type="molecule type" value="Genomic_DNA"/>
</dbReference>
<dbReference type="RefSeq" id="WP_162413554.1">
    <property type="nucleotide sequence ID" value="NZ_JAHQXE010000003.1"/>
</dbReference>
<dbReference type="InterPro" id="IPR022764">
    <property type="entry name" value="Peptidase_S54_rhomboid_dom"/>
</dbReference>
<evidence type="ECO:0000256" key="5">
    <source>
        <dbReference type="ARBA" id="ARBA00022801"/>
    </source>
</evidence>
<dbReference type="GO" id="GO:0004252">
    <property type="term" value="F:serine-type endopeptidase activity"/>
    <property type="evidence" value="ECO:0007669"/>
    <property type="project" value="InterPro"/>
</dbReference>
<feature type="transmembrane region" description="Helical" evidence="8">
    <location>
        <begin position="88"/>
        <end position="111"/>
    </location>
</feature>
<dbReference type="GO" id="GO:0006508">
    <property type="term" value="P:proteolysis"/>
    <property type="evidence" value="ECO:0007669"/>
    <property type="project" value="UniProtKB-KW"/>
</dbReference>
<dbReference type="InterPro" id="IPR035952">
    <property type="entry name" value="Rhomboid-like_sf"/>
</dbReference>
<organism evidence="10 11">
    <name type="scientific">Haloarcula salina</name>
    <dbReference type="NCBI Taxonomy" id="1429914"/>
    <lineage>
        <taxon>Archaea</taxon>
        <taxon>Methanobacteriati</taxon>
        <taxon>Methanobacteriota</taxon>
        <taxon>Stenosarchaea group</taxon>
        <taxon>Halobacteria</taxon>
        <taxon>Halobacteriales</taxon>
        <taxon>Haloarculaceae</taxon>
        <taxon>Haloarcula</taxon>
    </lineage>
</organism>
<dbReference type="Proteomes" id="UP001166304">
    <property type="component" value="Unassembled WGS sequence"/>
</dbReference>
<protein>
    <submittedName>
        <fullName evidence="10">Rhomboid family intramembrane serine protease</fullName>
    </submittedName>
</protein>
<evidence type="ECO:0000256" key="4">
    <source>
        <dbReference type="ARBA" id="ARBA00022692"/>
    </source>
</evidence>
<keyword evidence="11" id="KW-1185">Reference proteome</keyword>
<proteinExistence type="inferred from homology"/>
<name>A0AA41G2A6_9EURY</name>
<evidence type="ECO:0000256" key="3">
    <source>
        <dbReference type="ARBA" id="ARBA00022670"/>
    </source>
</evidence>
<sequence length="199" mass="20114">MPSLRDSPTAVTLALLAGVFAVQQVVGLVGPARGLFALSPPLFSRPWTLVTSVYAHASLPHLLANAVGLALAGAIVERRASRARFHAFFVSTGGLAGVSQVSVAGLIGPFVPGMVSHVSVLGASGAVFALFGYLLAANRLTDTLVGGFELPARVQLGLAALVAATITLATANPGVALVAHFTGLLLGALAGRVHLLRPA</sequence>
<dbReference type="Gene3D" id="1.20.1540.10">
    <property type="entry name" value="Rhomboid-like"/>
    <property type="match status" value="1"/>
</dbReference>
<evidence type="ECO:0000259" key="9">
    <source>
        <dbReference type="Pfam" id="PF01694"/>
    </source>
</evidence>
<keyword evidence="4 8" id="KW-0812">Transmembrane</keyword>
<feature type="domain" description="Peptidase S54 rhomboid" evidence="9">
    <location>
        <begin position="46"/>
        <end position="193"/>
    </location>
</feature>
<evidence type="ECO:0000313" key="11">
    <source>
        <dbReference type="Proteomes" id="UP001166304"/>
    </source>
</evidence>
<evidence type="ECO:0000256" key="1">
    <source>
        <dbReference type="ARBA" id="ARBA00004141"/>
    </source>
</evidence>
<comment type="subcellular location">
    <subcellularLocation>
        <location evidence="1">Membrane</location>
        <topology evidence="1">Multi-pass membrane protein</topology>
    </subcellularLocation>
</comment>
<gene>
    <name evidence="10" type="ORF">KTS37_10760</name>
</gene>
<feature type="transmembrane region" description="Helical" evidence="8">
    <location>
        <begin position="58"/>
        <end position="76"/>
    </location>
</feature>
<evidence type="ECO:0000256" key="8">
    <source>
        <dbReference type="SAM" id="Phobius"/>
    </source>
</evidence>
<keyword evidence="3 10" id="KW-0645">Protease</keyword>
<dbReference type="PANTHER" id="PTHR43066">
    <property type="entry name" value="RHOMBOID-RELATED PROTEIN"/>
    <property type="match status" value="1"/>
</dbReference>
<evidence type="ECO:0000256" key="6">
    <source>
        <dbReference type="ARBA" id="ARBA00022989"/>
    </source>
</evidence>
<comment type="caution">
    <text evidence="10">The sequence shown here is derived from an EMBL/GenBank/DDBJ whole genome shotgun (WGS) entry which is preliminary data.</text>
</comment>
<evidence type="ECO:0000313" key="10">
    <source>
        <dbReference type="EMBL" id="MBV0902269.1"/>
    </source>
</evidence>
<dbReference type="SUPFAM" id="SSF144091">
    <property type="entry name" value="Rhomboid-like"/>
    <property type="match status" value="1"/>
</dbReference>
<feature type="transmembrane region" description="Helical" evidence="8">
    <location>
        <begin position="117"/>
        <end position="138"/>
    </location>
</feature>
<accession>A0AA41G2A6</accession>
<dbReference type="Pfam" id="PF01694">
    <property type="entry name" value="Rhomboid"/>
    <property type="match status" value="1"/>
</dbReference>
<reference evidence="10" key="1">
    <citation type="submission" date="2021-06" db="EMBL/GenBank/DDBJ databases">
        <title>New haloarchaea isolates fom saline soil.</title>
        <authorList>
            <person name="Duran-Viseras A."/>
            <person name="Sanchez-Porro C.S."/>
            <person name="Ventosa A."/>
        </authorList>
    </citation>
    <scope>NUCLEOTIDE SEQUENCE</scope>
    <source>
        <strain evidence="10">JCM 18369</strain>
    </source>
</reference>
<dbReference type="AlphaFoldDB" id="A0AA41G2A6"/>
<evidence type="ECO:0000256" key="2">
    <source>
        <dbReference type="ARBA" id="ARBA00009045"/>
    </source>
</evidence>
<keyword evidence="6 8" id="KW-1133">Transmembrane helix</keyword>
<dbReference type="PANTHER" id="PTHR43066:SF1">
    <property type="entry name" value="RHOMBOID PROTEIN 2"/>
    <property type="match status" value="1"/>
</dbReference>
<keyword evidence="5" id="KW-0378">Hydrolase</keyword>
<feature type="transmembrane region" description="Helical" evidence="8">
    <location>
        <begin position="150"/>
        <end position="169"/>
    </location>
</feature>